<evidence type="ECO:0000313" key="2">
    <source>
        <dbReference type="EMBL" id="AWB36075.1"/>
    </source>
</evidence>
<keyword evidence="1" id="KW-0812">Transmembrane</keyword>
<keyword evidence="1" id="KW-0472">Membrane</keyword>
<reference evidence="2" key="1">
    <citation type="journal article" date="2018" name="Int. J. Biol. Macromol.">
        <title>Characterization and comparative mitogenomic analysis of six newly sequenced mitochondrial genomes from ectomycorrhizal fungi (Russula) and phylogenetic analysis of the Agaricomycetes.</title>
        <authorList>
            <person name="Li Q."/>
            <person name="Wang Q."/>
            <person name="Chen C."/>
            <person name="Jin X."/>
            <person name="Chen Z."/>
            <person name="Xiong C."/>
            <person name="Li P."/>
            <person name="Zhao J."/>
            <person name="Huang W."/>
        </authorList>
    </citation>
    <scope>NUCLEOTIDE SEQUENCE</scope>
</reference>
<dbReference type="EMBL" id="MH138072">
    <property type="protein sequence ID" value="AWB36075.1"/>
    <property type="molecule type" value="Genomic_DNA"/>
</dbReference>
<protein>
    <submittedName>
        <fullName evidence="2">Uncharacterized protein</fullName>
    </submittedName>
</protein>
<keyword evidence="1" id="KW-1133">Transmembrane helix</keyword>
<organism evidence="2">
    <name type="scientific">Russula compacta</name>
    <dbReference type="NCBI Taxonomy" id="40490"/>
    <lineage>
        <taxon>Eukaryota</taxon>
        <taxon>Fungi</taxon>
        <taxon>Dikarya</taxon>
        <taxon>Basidiomycota</taxon>
        <taxon>Agaricomycotina</taxon>
        <taxon>Agaricomycetes</taxon>
        <taxon>Russulales</taxon>
        <taxon>Russulaceae</taxon>
        <taxon>Russula</taxon>
    </lineage>
</organism>
<evidence type="ECO:0000256" key="1">
    <source>
        <dbReference type="SAM" id="Phobius"/>
    </source>
</evidence>
<accession>A0A2S0U3L5</accession>
<gene>
    <name evidence="2" type="primary">orf175</name>
</gene>
<dbReference type="GeneID" id="36940488"/>
<proteinExistence type="predicted"/>
<sequence length="175" mass="19496">MTIFNYVLDNDLVFGTAFAVTLGLITYGFTKSFINSFYVDKGVQTDSWEDYSDRPSQIVSDNITSIDTVTPLFSPTESINQISVLGSTSEVGTQTITTVLPIPPMNIPMVPNVELITKVDQGVQTINNPMYGKDWNTIIEFINNKPSFYFDTPGCETWIIPDPSVLSLISNSLFW</sequence>
<geneLocation type="mitochondrion" evidence="2"/>
<dbReference type="AlphaFoldDB" id="A0A2S0U3L5"/>
<feature type="transmembrane region" description="Helical" evidence="1">
    <location>
        <begin position="12"/>
        <end position="30"/>
    </location>
</feature>
<keyword evidence="2" id="KW-0496">Mitochondrion</keyword>
<dbReference type="RefSeq" id="YP_009487173.1">
    <property type="nucleotide sequence ID" value="NC_037773.1"/>
</dbReference>
<name>A0A2S0U3L5_9AGAM</name>